<sequence>MKRILSKDQFQIFSKIKGIEEQFQVQFNYGAQNSLKNVLHYNYLNKNNYLTKGDPFKNVQFDPKQKSLTSKKIFYFDNIVKNQNFQQQLVSYSQKNNMQFEKIDLLNVFFQDLLKIDNQIQQQQELNNNVEDIYLLFFADSWLYIDRVLAQMDLPKNVNLNILGICPFKSYQGVDHNIEKQIISQIKSQLLNLYENLQINKPQVDKSILDLYIINNLDEILYLKKEEYFPKDQQEQWMDQTKQMYWIHTLKPFGLLKEQQKVYQIVEQLENKYDIIQNSAHFVLENYSPLYQKLPKDPIMQVLNYMTQQNQSQTIDFQQQSNNFSNNNSNQYQKNYS</sequence>
<organism evidence="1 2">
    <name type="scientific">Pseudocohnilembus persalinus</name>
    <name type="common">Ciliate</name>
    <dbReference type="NCBI Taxonomy" id="266149"/>
    <lineage>
        <taxon>Eukaryota</taxon>
        <taxon>Sar</taxon>
        <taxon>Alveolata</taxon>
        <taxon>Ciliophora</taxon>
        <taxon>Intramacronucleata</taxon>
        <taxon>Oligohymenophorea</taxon>
        <taxon>Scuticociliatia</taxon>
        <taxon>Philasterida</taxon>
        <taxon>Pseudocohnilembidae</taxon>
        <taxon>Pseudocohnilembus</taxon>
    </lineage>
</organism>
<name>A0A0V0R771_PSEPJ</name>
<comment type="caution">
    <text evidence="1">The sequence shown here is derived from an EMBL/GenBank/DDBJ whole genome shotgun (WGS) entry which is preliminary data.</text>
</comment>
<dbReference type="Proteomes" id="UP000054937">
    <property type="component" value="Unassembled WGS sequence"/>
</dbReference>
<reference evidence="1 2" key="1">
    <citation type="journal article" date="2015" name="Sci. Rep.">
        <title>Genome of the facultative scuticociliatosis pathogen Pseudocohnilembus persalinus provides insight into its virulence through horizontal gene transfer.</title>
        <authorList>
            <person name="Xiong J."/>
            <person name="Wang G."/>
            <person name="Cheng J."/>
            <person name="Tian M."/>
            <person name="Pan X."/>
            <person name="Warren A."/>
            <person name="Jiang C."/>
            <person name="Yuan D."/>
            <person name="Miao W."/>
        </authorList>
    </citation>
    <scope>NUCLEOTIDE SEQUENCE [LARGE SCALE GENOMIC DNA]</scope>
    <source>
        <strain evidence="1">36N120E</strain>
    </source>
</reference>
<dbReference type="InParanoid" id="A0A0V0R771"/>
<evidence type="ECO:0000313" key="2">
    <source>
        <dbReference type="Proteomes" id="UP000054937"/>
    </source>
</evidence>
<accession>A0A0V0R771</accession>
<evidence type="ECO:0000313" key="1">
    <source>
        <dbReference type="EMBL" id="KRX10332.1"/>
    </source>
</evidence>
<dbReference type="AlphaFoldDB" id="A0A0V0R771"/>
<protein>
    <submittedName>
        <fullName evidence="1">Uncharacterized protein</fullName>
    </submittedName>
</protein>
<dbReference type="EMBL" id="LDAU01000031">
    <property type="protein sequence ID" value="KRX10332.1"/>
    <property type="molecule type" value="Genomic_DNA"/>
</dbReference>
<proteinExistence type="predicted"/>
<keyword evidence="2" id="KW-1185">Reference proteome</keyword>
<gene>
    <name evidence="1" type="ORF">PPERSA_02749</name>
</gene>